<evidence type="ECO:0000313" key="6">
    <source>
        <dbReference type="Proteomes" id="UP000476064"/>
    </source>
</evidence>
<dbReference type="EMBL" id="CP048209">
    <property type="protein sequence ID" value="QHT63148.1"/>
    <property type="molecule type" value="Genomic_DNA"/>
</dbReference>
<feature type="domain" description="HTH marR-type" evidence="4">
    <location>
        <begin position="4"/>
        <end position="136"/>
    </location>
</feature>
<accession>A0A6C0G125</accession>
<proteinExistence type="predicted"/>
<keyword evidence="2" id="KW-0238">DNA-binding</keyword>
<organism evidence="5 6">
    <name type="scientific">Paenibacillus lycopersici</name>
    <dbReference type="NCBI Taxonomy" id="2704462"/>
    <lineage>
        <taxon>Bacteria</taxon>
        <taxon>Bacillati</taxon>
        <taxon>Bacillota</taxon>
        <taxon>Bacilli</taxon>
        <taxon>Bacillales</taxon>
        <taxon>Paenibacillaceae</taxon>
        <taxon>Paenibacillus</taxon>
    </lineage>
</organism>
<evidence type="ECO:0000256" key="2">
    <source>
        <dbReference type="ARBA" id="ARBA00023125"/>
    </source>
</evidence>
<dbReference type="KEGG" id="plyc:GXP70_26420"/>
<dbReference type="SMART" id="SM00347">
    <property type="entry name" value="HTH_MARR"/>
    <property type="match status" value="1"/>
</dbReference>
<evidence type="ECO:0000313" key="5">
    <source>
        <dbReference type="EMBL" id="QHT63148.1"/>
    </source>
</evidence>
<dbReference type="RefSeq" id="WP_162359578.1">
    <property type="nucleotide sequence ID" value="NZ_CP048209.1"/>
</dbReference>
<gene>
    <name evidence="5" type="ORF">GXP70_26420</name>
</gene>
<dbReference type="GO" id="GO:0006950">
    <property type="term" value="P:response to stress"/>
    <property type="evidence" value="ECO:0007669"/>
    <property type="project" value="TreeGrafter"/>
</dbReference>
<evidence type="ECO:0000259" key="4">
    <source>
        <dbReference type="PROSITE" id="PS50995"/>
    </source>
</evidence>
<dbReference type="InterPro" id="IPR000835">
    <property type="entry name" value="HTH_MarR-typ"/>
</dbReference>
<dbReference type="AlphaFoldDB" id="A0A6C0G125"/>
<keyword evidence="6" id="KW-1185">Reference proteome</keyword>
<dbReference type="GO" id="GO:0003677">
    <property type="term" value="F:DNA binding"/>
    <property type="evidence" value="ECO:0007669"/>
    <property type="project" value="UniProtKB-KW"/>
</dbReference>
<dbReference type="GO" id="GO:0003700">
    <property type="term" value="F:DNA-binding transcription factor activity"/>
    <property type="evidence" value="ECO:0007669"/>
    <property type="project" value="InterPro"/>
</dbReference>
<name>A0A6C0G125_9BACL</name>
<keyword evidence="3" id="KW-0804">Transcription</keyword>
<keyword evidence="1" id="KW-0805">Transcription regulation</keyword>
<protein>
    <submittedName>
        <fullName evidence="5">MarR family transcriptional regulator</fullName>
    </submittedName>
</protein>
<dbReference type="PANTHER" id="PTHR33164:SF64">
    <property type="entry name" value="TRANSCRIPTIONAL REGULATOR SLYA"/>
    <property type="match status" value="1"/>
</dbReference>
<dbReference type="PRINTS" id="PR00598">
    <property type="entry name" value="HTHMARR"/>
</dbReference>
<sequence>MKLDDHVGFNIARTLRNLNLLFNQEFSPYGITSEQWSLLKRLQEQEGISIKDLAHAAGKDQANVTRILDVLAKRGFVARSSNPRDKRSSLVYFTPEGKELTERLIPIDEQVHKDAVDELTPAELGAFARAIAQINRNANRHLKR</sequence>
<dbReference type="InterPro" id="IPR036388">
    <property type="entry name" value="WH-like_DNA-bd_sf"/>
</dbReference>
<dbReference type="InterPro" id="IPR036390">
    <property type="entry name" value="WH_DNA-bd_sf"/>
</dbReference>
<evidence type="ECO:0000256" key="1">
    <source>
        <dbReference type="ARBA" id="ARBA00023015"/>
    </source>
</evidence>
<dbReference type="PANTHER" id="PTHR33164">
    <property type="entry name" value="TRANSCRIPTIONAL REGULATOR, MARR FAMILY"/>
    <property type="match status" value="1"/>
</dbReference>
<dbReference type="SUPFAM" id="SSF46785">
    <property type="entry name" value="Winged helix' DNA-binding domain"/>
    <property type="match status" value="1"/>
</dbReference>
<dbReference type="Proteomes" id="UP000476064">
    <property type="component" value="Chromosome"/>
</dbReference>
<dbReference type="Gene3D" id="1.10.10.10">
    <property type="entry name" value="Winged helix-like DNA-binding domain superfamily/Winged helix DNA-binding domain"/>
    <property type="match status" value="1"/>
</dbReference>
<dbReference type="PROSITE" id="PS01117">
    <property type="entry name" value="HTH_MARR_1"/>
    <property type="match status" value="1"/>
</dbReference>
<dbReference type="InterPro" id="IPR039422">
    <property type="entry name" value="MarR/SlyA-like"/>
</dbReference>
<evidence type="ECO:0000256" key="3">
    <source>
        <dbReference type="ARBA" id="ARBA00023163"/>
    </source>
</evidence>
<dbReference type="Pfam" id="PF01047">
    <property type="entry name" value="MarR"/>
    <property type="match status" value="1"/>
</dbReference>
<dbReference type="InterPro" id="IPR023187">
    <property type="entry name" value="Tscrpt_reg_MarR-type_CS"/>
</dbReference>
<dbReference type="PROSITE" id="PS50995">
    <property type="entry name" value="HTH_MARR_2"/>
    <property type="match status" value="1"/>
</dbReference>
<reference evidence="5 6" key="1">
    <citation type="submission" date="2020-01" db="EMBL/GenBank/DDBJ databases">
        <title>Paenibacillus sp. nov., isolated from tomato rhizosphere.</title>
        <authorList>
            <person name="Weon H.-Y."/>
            <person name="Lee S.A."/>
        </authorList>
    </citation>
    <scope>NUCLEOTIDE SEQUENCE [LARGE SCALE GENOMIC DNA]</scope>
    <source>
        <strain evidence="5 6">12200R-189</strain>
    </source>
</reference>